<sequence>MKKPPDPLLTPFPRPPQFPSQRQFSDLLVVSDFQLNFIASFSVSHHFAASRDAFMSWVRKPHPLIPPFPDPQHLPSSPLPCCRDGSLIVDFYRNQGQSPWFDSARRHLGTRPTSWVIGTAYLQGDLGTALSDPSVYKASMASVCVRALGAGEDQQRRSGALIGVMRKSGTQISLVC</sequence>
<dbReference type="EMBL" id="GISG01169074">
    <property type="protein sequence ID" value="MBA4651213.1"/>
    <property type="molecule type" value="Transcribed_RNA"/>
</dbReference>
<protein>
    <submittedName>
        <fullName evidence="1">Uncharacterized protein</fullName>
    </submittedName>
</protein>
<dbReference type="EMBL" id="GISG01169075">
    <property type="protein sequence ID" value="MBA4651214.1"/>
    <property type="molecule type" value="Transcribed_RNA"/>
</dbReference>
<reference evidence="1" key="1">
    <citation type="journal article" date="2013" name="J. Plant Res.">
        <title>Effect of fungi and light on seed germination of three Opuntia species from semiarid lands of central Mexico.</title>
        <authorList>
            <person name="Delgado-Sanchez P."/>
            <person name="Jimenez-Bremont J.F."/>
            <person name="Guerrero-Gonzalez Mde L."/>
            <person name="Flores J."/>
        </authorList>
    </citation>
    <scope>NUCLEOTIDE SEQUENCE</scope>
    <source>
        <tissue evidence="1">Cladode</tissue>
    </source>
</reference>
<reference evidence="1" key="2">
    <citation type="submission" date="2020-07" db="EMBL/GenBank/DDBJ databases">
        <authorList>
            <person name="Vera ALvarez R."/>
            <person name="Arias-Moreno D.M."/>
            <person name="Jimenez-Jacinto V."/>
            <person name="Jimenez-Bremont J.F."/>
            <person name="Swaminathan K."/>
            <person name="Moose S.P."/>
            <person name="Guerrero-Gonzalez M.L."/>
            <person name="Marino-Ramirez L."/>
            <person name="Landsman D."/>
            <person name="Rodriguez-Kessler M."/>
            <person name="Delgado-Sanchez P."/>
        </authorList>
    </citation>
    <scope>NUCLEOTIDE SEQUENCE</scope>
    <source>
        <tissue evidence="1">Cladode</tissue>
    </source>
</reference>
<evidence type="ECO:0000313" key="1">
    <source>
        <dbReference type="EMBL" id="MBA4651213.1"/>
    </source>
</evidence>
<organism evidence="1">
    <name type="scientific">Opuntia streptacantha</name>
    <name type="common">Prickly pear cactus</name>
    <name type="synonym">Opuntia cardona</name>
    <dbReference type="NCBI Taxonomy" id="393608"/>
    <lineage>
        <taxon>Eukaryota</taxon>
        <taxon>Viridiplantae</taxon>
        <taxon>Streptophyta</taxon>
        <taxon>Embryophyta</taxon>
        <taxon>Tracheophyta</taxon>
        <taxon>Spermatophyta</taxon>
        <taxon>Magnoliopsida</taxon>
        <taxon>eudicotyledons</taxon>
        <taxon>Gunneridae</taxon>
        <taxon>Pentapetalae</taxon>
        <taxon>Caryophyllales</taxon>
        <taxon>Cactineae</taxon>
        <taxon>Cactaceae</taxon>
        <taxon>Opuntioideae</taxon>
        <taxon>Opuntia</taxon>
    </lineage>
</organism>
<name>A0A7C8ZVF3_OPUST</name>
<proteinExistence type="predicted"/>
<accession>A0A7C8ZVF3</accession>
<dbReference type="EMBL" id="GISG01169076">
    <property type="protein sequence ID" value="MBA4651215.1"/>
    <property type="molecule type" value="Transcribed_RNA"/>
</dbReference>
<dbReference type="AlphaFoldDB" id="A0A7C8ZVF3"/>